<dbReference type="HOGENOM" id="CLU_074183_0_0_1"/>
<dbReference type="VEuPathDB" id="FungiDB:F503_08868"/>
<feature type="region of interest" description="Disordered" evidence="1">
    <location>
        <begin position="215"/>
        <end position="282"/>
    </location>
</feature>
<evidence type="ECO:0000313" key="2">
    <source>
        <dbReference type="EMBL" id="EPE02991.1"/>
    </source>
</evidence>
<dbReference type="Proteomes" id="UP000016923">
    <property type="component" value="Unassembled WGS sequence"/>
</dbReference>
<feature type="region of interest" description="Disordered" evidence="1">
    <location>
        <begin position="102"/>
        <end position="156"/>
    </location>
</feature>
<protein>
    <submittedName>
        <fullName evidence="2">Uncharacterized protein</fullName>
    </submittedName>
</protein>
<accession>S3BU72</accession>
<dbReference type="AlphaFoldDB" id="S3BU72"/>
<name>S3BU72_OPHP1</name>
<feature type="compositionally biased region" description="Low complexity" evidence="1">
    <location>
        <begin position="119"/>
        <end position="144"/>
    </location>
</feature>
<feature type="region of interest" description="Disordered" evidence="1">
    <location>
        <begin position="22"/>
        <end position="48"/>
    </location>
</feature>
<feature type="compositionally biased region" description="Low complexity" evidence="1">
    <location>
        <begin position="102"/>
        <end position="112"/>
    </location>
</feature>
<dbReference type="OrthoDB" id="271745at2759"/>
<dbReference type="eggNOG" id="ENOG502RJHU">
    <property type="taxonomic scope" value="Eukaryota"/>
</dbReference>
<feature type="compositionally biased region" description="Low complexity" evidence="1">
    <location>
        <begin position="32"/>
        <end position="48"/>
    </location>
</feature>
<sequence length="385" mass="39573">MAYPPAPPLLLTRRLSSFLHSSLESLREQQDPSSLSPSSAGASPSPTTLQTALLVTPSGKLLAYESPLPVRTLRTHCSVAASLWAIHASSAPSVSVALNQRPQQHTISQSQHPHPPPQAQQQQQNPHQSYFQQQQNQPHSLPQQTEDDDSYHDGSAPVSIAASFNGGAVFVVRKLRCGLLFACSTPAPSNPTGSRPSTATVDPASVTAVPVSVTAASESTPSLPATAITTPSSLLPHSTLPILPKPTAAADSSDGTTTPKPIAVPSKQSSLGSNGGELVGSLIPGSAATAETYETAHTGGEHADSGPDTADRDPNADAASMMTTGTATTIGAGGLLSGGRGRKHGGVTATLAVARRQVDELARLLDEKLGTLTVPDDNIGLNGFC</sequence>
<evidence type="ECO:0000313" key="3">
    <source>
        <dbReference type="Proteomes" id="UP000016923"/>
    </source>
</evidence>
<dbReference type="EMBL" id="KE148172">
    <property type="protein sequence ID" value="EPE02991.1"/>
    <property type="molecule type" value="Genomic_DNA"/>
</dbReference>
<dbReference type="STRING" id="1262450.S3BU72"/>
<gene>
    <name evidence="2" type="ORF">F503_08868</name>
</gene>
<feature type="compositionally biased region" description="Low complexity" evidence="1">
    <location>
        <begin position="247"/>
        <end position="258"/>
    </location>
</feature>
<proteinExistence type="predicted"/>
<feature type="compositionally biased region" description="Basic and acidic residues" evidence="1">
    <location>
        <begin position="299"/>
        <end position="314"/>
    </location>
</feature>
<evidence type="ECO:0000256" key="1">
    <source>
        <dbReference type="SAM" id="MobiDB-lite"/>
    </source>
</evidence>
<feature type="compositionally biased region" description="Polar residues" evidence="1">
    <location>
        <begin position="221"/>
        <end position="236"/>
    </location>
</feature>
<reference evidence="2 3" key="1">
    <citation type="journal article" date="2013" name="BMC Genomics">
        <title>The genome and transcriptome of the pine saprophyte Ophiostoma piceae, and a comparison with the bark beetle-associated pine pathogen Grosmannia clavigera.</title>
        <authorList>
            <person name="Haridas S."/>
            <person name="Wang Y."/>
            <person name="Lim L."/>
            <person name="Massoumi Alamouti S."/>
            <person name="Jackman S."/>
            <person name="Docking R."/>
            <person name="Robertson G."/>
            <person name="Birol I."/>
            <person name="Bohlmann J."/>
            <person name="Breuil C."/>
        </authorList>
    </citation>
    <scope>NUCLEOTIDE SEQUENCE [LARGE SCALE GENOMIC DNA]</scope>
    <source>
        <strain evidence="2 3">UAMH 11346</strain>
    </source>
</reference>
<organism evidence="2 3">
    <name type="scientific">Ophiostoma piceae (strain UAMH 11346)</name>
    <name type="common">Sap stain fungus</name>
    <dbReference type="NCBI Taxonomy" id="1262450"/>
    <lineage>
        <taxon>Eukaryota</taxon>
        <taxon>Fungi</taxon>
        <taxon>Dikarya</taxon>
        <taxon>Ascomycota</taxon>
        <taxon>Pezizomycotina</taxon>
        <taxon>Sordariomycetes</taxon>
        <taxon>Sordariomycetidae</taxon>
        <taxon>Ophiostomatales</taxon>
        <taxon>Ophiostomataceae</taxon>
        <taxon>Ophiostoma</taxon>
    </lineage>
</organism>
<feature type="region of interest" description="Disordered" evidence="1">
    <location>
        <begin position="295"/>
        <end position="314"/>
    </location>
</feature>
<keyword evidence="3" id="KW-1185">Reference proteome</keyword>